<protein>
    <recommendedName>
        <fullName evidence="2">Antirepressor protein C-terminal domain-containing protein</fullName>
    </recommendedName>
</protein>
<dbReference type="EMBL" id="LAZR01000070">
    <property type="protein sequence ID" value="KKN95513.1"/>
    <property type="molecule type" value="Genomic_DNA"/>
</dbReference>
<sequence length="178" mass="19827">MTNAMTNLNNTNTLTMSSLEMAELTGKRHDSVKRTIETLVARGVIESPQSVGIKTATKTGVEYRVGKRDSYVIVAQLSPEFTGRVIDRWQEVEEQLVTQSVPTNFVEALRLAADKAERAEALRLENETMKPDAEVGKAVGNRKHLTIMSFIKKLPGVNTMQVRKTLAELGYIYRRAGC</sequence>
<dbReference type="Pfam" id="PF09669">
    <property type="entry name" value="Phage_pRha"/>
    <property type="match status" value="1"/>
</dbReference>
<dbReference type="AlphaFoldDB" id="A0A0F9XTC7"/>
<organism evidence="1">
    <name type="scientific">marine sediment metagenome</name>
    <dbReference type="NCBI Taxonomy" id="412755"/>
    <lineage>
        <taxon>unclassified sequences</taxon>
        <taxon>metagenomes</taxon>
        <taxon>ecological metagenomes</taxon>
    </lineage>
</organism>
<name>A0A0F9XTC7_9ZZZZ</name>
<reference evidence="1" key="1">
    <citation type="journal article" date="2015" name="Nature">
        <title>Complex archaea that bridge the gap between prokaryotes and eukaryotes.</title>
        <authorList>
            <person name="Spang A."/>
            <person name="Saw J.H."/>
            <person name="Jorgensen S.L."/>
            <person name="Zaremba-Niedzwiedzka K."/>
            <person name="Martijn J."/>
            <person name="Lind A.E."/>
            <person name="van Eijk R."/>
            <person name="Schleper C."/>
            <person name="Guy L."/>
            <person name="Ettema T.J."/>
        </authorList>
    </citation>
    <scope>NUCLEOTIDE SEQUENCE</scope>
</reference>
<evidence type="ECO:0000313" key="1">
    <source>
        <dbReference type="EMBL" id="KKN95513.1"/>
    </source>
</evidence>
<proteinExistence type="predicted"/>
<dbReference type="InterPro" id="IPR014054">
    <property type="entry name" value="Phage_regulatory_Rha"/>
</dbReference>
<accession>A0A0F9XTC7</accession>
<gene>
    <name evidence="1" type="ORF">LCGC14_0177580</name>
</gene>
<evidence type="ECO:0008006" key="2">
    <source>
        <dbReference type="Google" id="ProtNLM"/>
    </source>
</evidence>
<comment type="caution">
    <text evidence="1">The sequence shown here is derived from an EMBL/GenBank/DDBJ whole genome shotgun (WGS) entry which is preliminary data.</text>
</comment>